<dbReference type="GO" id="GO:0034497">
    <property type="term" value="P:protein localization to phagophore assembly site"/>
    <property type="evidence" value="ECO:0007669"/>
    <property type="project" value="TreeGrafter"/>
</dbReference>
<dbReference type="PANTHER" id="PTHR13038:SF10">
    <property type="entry name" value="AUTOPHAGY-RELATED PROTEIN 9"/>
    <property type="match status" value="1"/>
</dbReference>
<feature type="transmembrane region" description="Helical" evidence="10">
    <location>
        <begin position="268"/>
        <end position="292"/>
    </location>
</feature>
<feature type="compositionally biased region" description="Polar residues" evidence="11">
    <location>
        <begin position="91"/>
        <end position="100"/>
    </location>
</feature>
<keyword evidence="7 10" id="KW-0072">Autophagy</keyword>
<evidence type="ECO:0000256" key="8">
    <source>
        <dbReference type="ARBA" id="ARBA00023055"/>
    </source>
</evidence>
<sequence>MRKIEMEESSGSASASAMSPPPASAFPSALSESETDSIVGDDVWAALSDHEAQERADHEARWTNRGSRRVGGGEKGEDVRGKGDATPPPQHAQSNSTMTTRGYEGGGSAGGDGGGGERKSDTYSASLLAHDHLAYARMDDDGMETGLPTHTNSSMEEDHLISGAAAAVSDFVFLRNIRRQIRNEGWGAVPDLDHFFKSIYKYYYHRGAVPLVADTVVEAATLLFTSWMSVVLFVYVDWEALRTCRGADTCRKFLSEYFIDRPFSKVSLWMFLVLIYVLLVSGYCIISLVRCYRDITDAYRSKKYFEDHLGISERQLEGGCIEWDDVVSKVVELQRSGEHRVAIHAGSGDLDALVIAQRILRRENFLVAMLNCEVLELQLPFDLPWPLKGFNKPHLSASLEWSLHLCVMNFLFNHKMQLRPSFVADPESLKWRFLACGIAQAIFLPFLLYYSVMIFFLSNMYELKKSDQPLGPRHWTLLAQWKFREFNELPVGNLYFLYLFVACFQIHIIVHTISLLLLSA</sequence>
<keyword evidence="9 10" id="KW-0472">Membrane</keyword>
<reference evidence="12" key="1">
    <citation type="submission" date="2021-01" db="EMBL/GenBank/DDBJ databases">
        <authorList>
            <person name="Corre E."/>
            <person name="Pelletier E."/>
            <person name="Niang G."/>
            <person name="Scheremetjew M."/>
            <person name="Finn R."/>
            <person name="Kale V."/>
            <person name="Holt S."/>
            <person name="Cochrane G."/>
            <person name="Meng A."/>
            <person name="Brown T."/>
            <person name="Cohen L."/>
        </authorList>
    </citation>
    <scope>NUCLEOTIDE SEQUENCE</scope>
    <source>
        <strain evidence="12">308</strain>
    </source>
</reference>
<dbReference type="PANTHER" id="PTHR13038">
    <property type="entry name" value="APG9 AUTOPHAGY 9"/>
    <property type="match status" value="1"/>
</dbReference>
<dbReference type="Pfam" id="PF04109">
    <property type="entry name" value="ATG9"/>
    <property type="match status" value="1"/>
</dbReference>
<dbReference type="GO" id="GO:0005776">
    <property type="term" value="C:autophagosome"/>
    <property type="evidence" value="ECO:0007669"/>
    <property type="project" value="TreeGrafter"/>
</dbReference>
<evidence type="ECO:0000256" key="5">
    <source>
        <dbReference type="ARBA" id="ARBA00022692"/>
    </source>
</evidence>
<dbReference type="AlphaFoldDB" id="A0A7S1BL35"/>
<dbReference type="GO" id="GO:0000422">
    <property type="term" value="P:autophagy of mitochondrion"/>
    <property type="evidence" value="ECO:0007669"/>
    <property type="project" value="TreeGrafter"/>
</dbReference>
<evidence type="ECO:0000256" key="7">
    <source>
        <dbReference type="ARBA" id="ARBA00023006"/>
    </source>
</evidence>
<evidence type="ECO:0000256" key="11">
    <source>
        <dbReference type="SAM" id="MobiDB-lite"/>
    </source>
</evidence>
<comment type="function">
    <text evidence="10">Phospholipid scramblase involved in autophagy. Cycles between the preautophagosomal structure/phagophore assembly site (PAS) and the cytoplasmic vesicle pool and supplies membrane for the growing autophagosome. Lipid scramblase activity plays a key role in preautophagosomal structure/phagophore assembly by distributing the phospholipids that arrive through ATG2 from the cytoplasmic to the luminal leaflet of the bilayer, thereby driving autophagosomal membrane expansion.</text>
</comment>
<keyword evidence="5 10" id="KW-0812">Transmembrane</keyword>
<evidence type="ECO:0000256" key="2">
    <source>
        <dbReference type="ARBA" id="ARBA00006185"/>
    </source>
</evidence>
<dbReference type="EMBL" id="HBFR01025085">
    <property type="protein sequence ID" value="CAD8890769.1"/>
    <property type="molecule type" value="Transcribed_RNA"/>
</dbReference>
<dbReference type="GO" id="GO:0034045">
    <property type="term" value="C:phagophore assembly site membrane"/>
    <property type="evidence" value="ECO:0007669"/>
    <property type="project" value="UniProtKB-SubCell"/>
</dbReference>
<feature type="compositionally biased region" description="Basic and acidic residues" evidence="11">
    <location>
        <begin position="71"/>
        <end position="83"/>
    </location>
</feature>
<feature type="compositionally biased region" description="Basic and acidic residues" evidence="11">
    <location>
        <begin position="48"/>
        <end position="62"/>
    </location>
</feature>
<comment type="subcellular location">
    <subcellularLocation>
        <location evidence="1 10">Preautophagosomal structure membrane</location>
        <topology evidence="1 10">Multi-pass membrane protein</topology>
    </subcellularLocation>
</comment>
<gene>
    <name evidence="12" type="ORF">CHYS00102_LOCUS17975</name>
</gene>
<feature type="transmembrane region" description="Helical" evidence="10">
    <location>
        <begin position="433"/>
        <end position="457"/>
    </location>
</feature>
<evidence type="ECO:0000256" key="1">
    <source>
        <dbReference type="ARBA" id="ARBA00004511"/>
    </source>
</evidence>
<dbReference type="GO" id="GO:0061709">
    <property type="term" value="P:reticulophagy"/>
    <property type="evidence" value="ECO:0007669"/>
    <property type="project" value="TreeGrafter"/>
</dbReference>
<evidence type="ECO:0000256" key="9">
    <source>
        <dbReference type="ARBA" id="ARBA00023136"/>
    </source>
</evidence>
<keyword evidence="4 10" id="KW-0813">Transport</keyword>
<feature type="transmembrane region" description="Helical" evidence="10">
    <location>
        <begin position="495"/>
        <end position="518"/>
    </location>
</feature>
<proteinExistence type="inferred from homology"/>
<protein>
    <recommendedName>
        <fullName evidence="3 10">Autophagy-related protein 9</fullName>
    </recommendedName>
</protein>
<accession>A0A7S1BL35</accession>
<evidence type="ECO:0000256" key="3">
    <source>
        <dbReference type="ARBA" id="ARBA00018074"/>
    </source>
</evidence>
<evidence type="ECO:0000256" key="10">
    <source>
        <dbReference type="RuleBase" id="RU364027"/>
    </source>
</evidence>
<feature type="compositionally biased region" description="Low complexity" evidence="11">
    <location>
        <begin position="9"/>
        <end position="18"/>
    </location>
</feature>
<evidence type="ECO:0000256" key="6">
    <source>
        <dbReference type="ARBA" id="ARBA00022989"/>
    </source>
</evidence>
<dbReference type="GO" id="GO:0006869">
    <property type="term" value="P:lipid transport"/>
    <property type="evidence" value="ECO:0007669"/>
    <property type="project" value="UniProtKB-KW"/>
</dbReference>
<keyword evidence="8 10" id="KW-0445">Lipid transport</keyword>
<evidence type="ECO:0000256" key="4">
    <source>
        <dbReference type="ARBA" id="ARBA00022448"/>
    </source>
</evidence>
<dbReference type="InterPro" id="IPR007241">
    <property type="entry name" value="Autophagy-rel_prot_9"/>
</dbReference>
<feature type="compositionally biased region" description="Gly residues" evidence="11">
    <location>
        <begin position="103"/>
        <end position="114"/>
    </location>
</feature>
<feature type="transmembrane region" description="Helical" evidence="10">
    <location>
        <begin position="211"/>
        <end position="236"/>
    </location>
</feature>
<comment type="caution">
    <text evidence="10">Lacks conserved residue(s) required for the propagation of feature annotation.</text>
</comment>
<organism evidence="12">
    <name type="scientific">Corethron hystrix</name>
    <dbReference type="NCBI Taxonomy" id="216773"/>
    <lineage>
        <taxon>Eukaryota</taxon>
        <taxon>Sar</taxon>
        <taxon>Stramenopiles</taxon>
        <taxon>Ochrophyta</taxon>
        <taxon>Bacillariophyta</taxon>
        <taxon>Coscinodiscophyceae</taxon>
        <taxon>Corethrophycidae</taxon>
        <taxon>Corethrales</taxon>
        <taxon>Corethraceae</taxon>
        <taxon>Corethron</taxon>
    </lineage>
</organism>
<evidence type="ECO:0000313" key="12">
    <source>
        <dbReference type="EMBL" id="CAD8890769.1"/>
    </source>
</evidence>
<name>A0A7S1BL35_9STRA</name>
<dbReference type="GO" id="GO:0034727">
    <property type="term" value="P:piecemeal microautophagy of the nucleus"/>
    <property type="evidence" value="ECO:0007669"/>
    <property type="project" value="TreeGrafter"/>
</dbReference>
<feature type="region of interest" description="Disordered" evidence="11">
    <location>
        <begin position="1"/>
        <end position="121"/>
    </location>
</feature>
<keyword evidence="6 10" id="KW-1133">Transmembrane helix</keyword>
<comment type="similarity">
    <text evidence="2 10">Belongs to the ATG9 family.</text>
</comment>